<comment type="caution">
    <text evidence="1">The sequence shown here is derived from an EMBL/GenBank/DDBJ whole genome shotgun (WGS) entry which is preliminary data.</text>
</comment>
<evidence type="ECO:0000313" key="2">
    <source>
        <dbReference type="Proteomes" id="UP000224460"/>
    </source>
</evidence>
<name>A0AC61DFH7_9FIRM</name>
<organism evidence="1 2">
    <name type="scientific">Sporanaerobium hydrogeniformans</name>
    <dbReference type="NCBI Taxonomy" id="3072179"/>
    <lineage>
        <taxon>Bacteria</taxon>
        <taxon>Bacillati</taxon>
        <taxon>Bacillota</taxon>
        <taxon>Clostridia</taxon>
        <taxon>Lachnospirales</taxon>
        <taxon>Lachnospiraceae</taxon>
        <taxon>Sporanaerobium</taxon>
    </lineage>
</organism>
<dbReference type="EMBL" id="PEDL01000002">
    <property type="protein sequence ID" value="PHV71630.1"/>
    <property type="molecule type" value="Genomic_DNA"/>
</dbReference>
<evidence type="ECO:0000313" key="1">
    <source>
        <dbReference type="EMBL" id="PHV71630.1"/>
    </source>
</evidence>
<keyword evidence="2" id="KW-1185">Reference proteome</keyword>
<reference evidence="1" key="1">
    <citation type="submission" date="2017-10" db="EMBL/GenBank/DDBJ databases">
        <title>Genome sequence of cellulolytic Lachnospiraceae bacterium XHS1971 isolated from hotspring sediment.</title>
        <authorList>
            <person name="Vasudevan G."/>
            <person name="Joshi A.J."/>
            <person name="Hivarkar S."/>
            <person name="Lanjekar V.B."/>
            <person name="Dhakephalkar P.K."/>
            <person name="Dagar S."/>
        </authorList>
    </citation>
    <scope>NUCLEOTIDE SEQUENCE</scope>
    <source>
        <strain evidence="1">XHS1971</strain>
    </source>
</reference>
<protein>
    <submittedName>
        <fullName evidence="1">GNAT family N-acetyltransferase</fullName>
    </submittedName>
</protein>
<gene>
    <name evidence="1" type="ORF">CS063_03440</name>
</gene>
<dbReference type="Proteomes" id="UP000224460">
    <property type="component" value="Unassembled WGS sequence"/>
</dbReference>
<accession>A0AC61DFH7</accession>
<sequence>MDTDGDIVLRRMEKEDCDKLLAIFSPEHSIRLYTSYYEEQESGKRDVIIACSRNEIVGYVTIIWESNYEDFREQGIPEIKDIRVVEHYRRTGIATKLMDEAEVRIAEKATFSSAGVGLAEEYEAAQNLYAKRGYVPDGKGVFYMESYLIDEQLEVSENQGLMMIKPL</sequence>
<proteinExistence type="predicted"/>